<dbReference type="OrthoDB" id="3034003at2759"/>
<evidence type="ECO:0000313" key="2">
    <source>
        <dbReference type="Proteomes" id="UP000326565"/>
    </source>
</evidence>
<dbReference type="EMBL" id="ML732355">
    <property type="protein sequence ID" value="KAB8069121.1"/>
    <property type="molecule type" value="Genomic_DNA"/>
</dbReference>
<reference evidence="1 2" key="1">
    <citation type="submission" date="2019-04" db="EMBL/GenBank/DDBJ databases">
        <title>Friends and foes A comparative genomics study of 23 Aspergillus species from section Flavi.</title>
        <authorList>
            <consortium name="DOE Joint Genome Institute"/>
            <person name="Kjaerbolling I."/>
            <person name="Vesth T."/>
            <person name="Frisvad J.C."/>
            <person name="Nybo J.L."/>
            <person name="Theobald S."/>
            <person name="Kildgaard S."/>
            <person name="Isbrandt T."/>
            <person name="Kuo A."/>
            <person name="Sato A."/>
            <person name="Lyhne E.K."/>
            <person name="Kogle M.E."/>
            <person name="Wiebenga A."/>
            <person name="Kun R.S."/>
            <person name="Lubbers R.J."/>
            <person name="Makela M.R."/>
            <person name="Barry K."/>
            <person name="Chovatia M."/>
            <person name="Clum A."/>
            <person name="Daum C."/>
            <person name="Haridas S."/>
            <person name="He G."/>
            <person name="LaButti K."/>
            <person name="Lipzen A."/>
            <person name="Mondo S."/>
            <person name="Riley R."/>
            <person name="Salamov A."/>
            <person name="Simmons B.A."/>
            <person name="Magnuson J.K."/>
            <person name="Henrissat B."/>
            <person name="Mortensen U.H."/>
            <person name="Larsen T.O."/>
            <person name="Devries R.P."/>
            <person name="Grigoriev I.V."/>
            <person name="Machida M."/>
            <person name="Baker S.E."/>
            <person name="Andersen M.R."/>
        </authorList>
    </citation>
    <scope>NUCLEOTIDE SEQUENCE [LARGE SCALE GENOMIC DNA]</scope>
    <source>
        <strain evidence="1 2">CBS 151.66</strain>
    </source>
</reference>
<accession>A0A5N5WKP3</accession>
<sequence>MAVISCIAAAVWDLWNARERVLGGVLSANLTVDPGRRLDALDGVEWTEDILFIEPETHCELVDHGGFTNLVHGRPTLDSSNLQTDPAVQDRAYRVGWSHNMFLMQYFNKTTNGSDGSAPFAYMNSNVGKRFPLKFTLGEFGASLSTSMVQTAESFHVTGNDAFTIGREACQYPSFFARSNMSFVAVACGLVFAAPQRTDKENALFPDANSKWSTPIYSCAAGTKAAIREVKFQHNGTGGLEKLVIQTINDKAYSNPLGMPLWGVERTLGDTLYNVEPLWRIVSPKAGTRDDISVVQRDHLWLPGFPDMVTGELVTMDGEPNMPGNIFYTRALQDLFRIKPGAGLPEALMAYTGKLNLALYARWLELSTSPAGIKKSLNQIWTDLAANSVIGTRGWHSGPRPSLHWNGVPEHNNYTARACLLSFDPEGSDTMSHTPSISLGSLVCTISWFSRRALLSHLVHSVSSLPFLGFTFI</sequence>
<name>A0A5N5WKP3_9EURO</name>
<dbReference type="Proteomes" id="UP000326565">
    <property type="component" value="Unassembled WGS sequence"/>
</dbReference>
<dbReference type="AlphaFoldDB" id="A0A5N5WKP3"/>
<protein>
    <submittedName>
        <fullName evidence="1">Uncharacterized protein</fullName>
    </submittedName>
</protein>
<proteinExistence type="predicted"/>
<evidence type="ECO:0000313" key="1">
    <source>
        <dbReference type="EMBL" id="KAB8069121.1"/>
    </source>
</evidence>
<keyword evidence="2" id="KW-1185">Reference proteome</keyword>
<gene>
    <name evidence="1" type="ORF">BDV29DRAFT_161737</name>
</gene>
<organism evidence="1 2">
    <name type="scientific">Aspergillus leporis</name>
    <dbReference type="NCBI Taxonomy" id="41062"/>
    <lineage>
        <taxon>Eukaryota</taxon>
        <taxon>Fungi</taxon>
        <taxon>Dikarya</taxon>
        <taxon>Ascomycota</taxon>
        <taxon>Pezizomycotina</taxon>
        <taxon>Eurotiomycetes</taxon>
        <taxon>Eurotiomycetidae</taxon>
        <taxon>Eurotiales</taxon>
        <taxon>Aspergillaceae</taxon>
        <taxon>Aspergillus</taxon>
        <taxon>Aspergillus subgen. Circumdati</taxon>
    </lineage>
</organism>